<dbReference type="GO" id="GO:0043130">
    <property type="term" value="F:ubiquitin binding"/>
    <property type="evidence" value="ECO:0007669"/>
    <property type="project" value="TreeGrafter"/>
</dbReference>
<gene>
    <name evidence="2" type="ORF">GIB67_023055</name>
</gene>
<dbReference type="Proteomes" id="UP000541444">
    <property type="component" value="Unassembled WGS sequence"/>
</dbReference>
<reference evidence="2 3" key="1">
    <citation type="journal article" date="2020" name="IScience">
        <title>Genome Sequencing of the Endangered Kingdonia uniflora (Circaeasteraceae, Ranunculales) Reveals Potential Mechanisms of Evolutionary Specialization.</title>
        <authorList>
            <person name="Sun Y."/>
            <person name="Deng T."/>
            <person name="Zhang A."/>
            <person name="Moore M.J."/>
            <person name="Landis J.B."/>
            <person name="Lin N."/>
            <person name="Zhang H."/>
            <person name="Zhang X."/>
            <person name="Huang J."/>
            <person name="Zhang X."/>
            <person name="Sun H."/>
            <person name="Wang H."/>
        </authorList>
    </citation>
    <scope>NUCLEOTIDE SEQUENCE [LARGE SCALE GENOMIC DNA]</scope>
    <source>
        <strain evidence="2">TB1705</strain>
        <tissue evidence="2">Leaf</tissue>
    </source>
</reference>
<proteinExistence type="predicted"/>
<dbReference type="EMBL" id="JACGCM010001571">
    <property type="protein sequence ID" value="KAF6153220.1"/>
    <property type="molecule type" value="Genomic_DNA"/>
</dbReference>
<sequence length="210" mass="22321">MGALYRSSEDGPQASSASIDTTTHAFSGLNVTEDADTKAGSDLKQQNPGTDVLECKCGMPLCICEAPAPVPNPIPLQVLILMQRASTVSAQPIPKPKRINNYSKDISSASNNKASSFFSLGQLANGNLDKPSTDYDVNGERSIKNGDTAAVKKLLAEGVDANYCDKKGFSLLHLAAVFNQTEIAFLLMDHGASMDCKNQQGNNLVEISLL</sequence>
<dbReference type="AlphaFoldDB" id="A0A7J7MEI7"/>
<dbReference type="PROSITE" id="PS50297">
    <property type="entry name" value="ANK_REP_REGION"/>
    <property type="match status" value="1"/>
</dbReference>
<evidence type="ECO:0000313" key="3">
    <source>
        <dbReference type="Proteomes" id="UP000541444"/>
    </source>
</evidence>
<evidence type="ECO:0000313" key="2">
    <source>
        <dbReference type="EMBL" id="KAF6153220.1"/>
    </source>
</evidence>
<dbReference type="Pfam" id="PF12796">
    <property type="entry name" value="Ank_2"/>
    <property type="match status" value="1"/>
</dbReference>
<dbReference type="InterPro" id="IPR002110">
    <property type="entry name" value="Ankyrin_rpt"/>
</dbReference>
<comment type="caution">
    <text evidence="2">The sequence shown here is derived from an EMBL/GenBank/DDBJ whole genome shotgun (WGS) entry which is preliminary data.</text>
</comment>
<accession>A0A7J7MEI7</accession>
<dbReference type="SUPFAM" id="SSF48403">
    <property type="entry name" value="Ankyrin repeat"/>
    <property type="match status" value="1"/>
</dbReference>
<name>A0A7J7MEI7_9MAGN</name>
<dbReference type="GO" id="GO:0033565">
    <property type="term" value="C:ESCRT-0 complex"/>
    <property type="evidence" value="ECO:0007669"/>
    <property type="project" value="TreeGrafter"/>
</dbReference>
<dbReference type="SMART" id="SM00248">
    <property type="entry name" value="ANK"/>
    <property type="match status" value="1"/>
</dbReference>
<dbReference type="GO" id="GO:0032266">
    <property type="term" value="F:phosphatidylinositol-3-phosphate binding"/>
    <property type="evidence" value="ECO:0007669"/>
    <property type="project" value="TreeGrafter"/>
</dbReference>
<dbReference type="PANTHER" id="PTHR47794:SF1">
    <property type="entry name" value="VACUOLAR PROTEIN SORTING-ASSOCIATED PROTEIN 27"/>
    <property type="match status" value="1"/>
</dbReference>
<keyword evidence="3" id="KW-1185">Reference proteome</keyword>
<dbReference type="GO" id="GO:0006623">
    <property type="term" value="P:protein targeting to vacuole"/>
    <property type="evidence" value="ECO:0007669"/>
    <property type="project" value="TreeGrafter"/>
</dbReference>
<dbReference type="Gene3D" id="1.25.40.20">
    <property type="entry name" value="Ankyrin repeat-containing domain"/>
    <property type="match status" value="1"/>
</dbReference>
<feature type="non-terminal residue" evidence="2">
    <location>
        <position position="1"/>
    </location>
</feature>
<evidence type="ECO:0000256" key="1">
    <source>
        <dbReference type="PROSITE-ProRule" id="PRU00023"/>
    </source>
</evidence>
<protein>
    <submittedName>
        <fullName evidence="2">Uncharacterized protein</fullName>
    </submittedName>
</protein>
<dbReference type="PROSITE" id="PS50088">
    <property type="entry name" value="ANK_REPEAT"/>
    <property type="match status" value="1"/>
</dbReference>
<dbReference type="InterPro" id="IPR036770">
    <property type="entry name" value="Ankyrin_rpt-contain_sf"/>
</dbReference>
<dbReference type="OrthoDB" id="194358at2759"/>
<dbReference type="PANTHER" id="PTHR47794">
    <property type="entry name" value="VACUOLAR PROTEIN SORTING-ASSOCIATED PROTEIN 27"/>
    <property type="match status" value="1"/>
</dbReference>
<organism evidence="2 3">
    <name type="scientific">Kingdonia uniflora</name>
    <dbReference type="NCBI Taxonomy" id="39325"/>
    <lineage>
        <taxon>Eukaryota</taxon>
        <taxon>Viridiplantae</taxon>
        <taxon>Streptophyta</taxon>
        <taxon>Embryophyta</taxon>
        <taxon>Tracheophyta</taxon>
        <taxon>Spermatophyta</taxon>
        <taxon>Magnoliopsida</taxon>
        <taxon>Ranunculales</taxon>
        <taxon>Circaeasteraceae</taxon>
        <taxon>Kingdonia</taxon>
    </lineage>
</organism>
<feature type="repeat" description="ANK" evidence="1">
    <location>
        <begin position="167"/>
        <end position="199"/>
    </location>
</feature>
<dbReference type="GO" id="GO:0043328">
    <property type="term" value="P:protein transport to vacuole involved in ubiquitin-dependent protein catabolic process via the multivesicular body sorting pathway"/>
    <property type="evidence" value="ECO:0007669"/>
    <property type="project" value="TreeGrafter"/>
</dbReference>
<keyword evidence="1" id="KW-0040">ANK repeat</keyword>